<evidence type="ECO:0000256" key="1">
    <source>
        <dbReference type="ARBA" id="ARBA00022884"/>
    </source>
</evidence>
<organism evidence="4 5">
    <name type="scientific">Thiohalospira halophila DSM 15071</name>
    <dbReference type="NCBI Taxonomy" id="1123397"/>
    <lineage>
        <taxon>Bacteria</taxon>
        <taxon>Pseudomonadati</taxon>
        <taxon>Pseudomonadota</taxon>
        <taxon>Gammaproteobacteria</taxon>
        <taxon>Thiohalospirales</taxon>
        <taxon>Thiohalospiraceae</taxon>
        <taxon>Thiohalospira</taxon>
    </lineage>
</organism>
<dbReference type="AlphaFoldDB" id="A0A1I1VSQ7"/>
<dbReference type="InterPro" id="IPR001890">
    <property type="entry name" value="RNA-binding_CRM"/>
</dbReference>
<dbReference type="Pfam" id="PF01985">
    <property type="entry name" value="CRS1_YhbY"/>
    <property type="match status" value="1"/>
</dbReference>
<dbReference type="InterPro" id="IPR035920">
    <property type="entry name" value="YhbY-like_sf"/>
</dbReference>
<dbReference type="NCBIfam" id="TIGR00253">
    <property type="entry name" value="RNA_bind_YhbY"/>
    <property type="match status" value="1"/>
</dbReference>
<dbReference type="PROSITE" id="PS51295">
    <property type="entry name" value="CRM"/>
    <property type="match status" value="1"/>
</dbReference>
<dbReference type="Proteomes" id="UP000198611">
    <property type="component" value="Unassembled WGS sequence"/>
</dbReference>
<evidence type="ECO:0000313" key="4">
    <source>
        <dbReference type="EMBL" id="SFD85799.1"/>
    </source>
</evidence>
<feature type="domain" description="CRM" evidence="3">
    <location>
        <begin position="1"/>
        <end position="97"/>
    </location>
</feature>
<sequence>MPLNPRQRQFLRRQAHHLKPVVTLGQAGLSEAVAAEADRALTDHELIKVRIAAGDRDARSAMSKELARLTAAETVQVLGRVVILYRAPAEGEPKIALPR</sequence>
<reference evidence="4 5" key="1">
    <citation type="submission" date="2016-10" db="EMBL/GenBank/DDBJ databases">
        <authorList>
            <person name="de Groot N.N."/>
        </authorList>
    </citation>
    <scope>NUCLEOTIDE SEQUENCE [LARGE SCALE GENOMIC DNA]</scope>
    <source>
        <strain evidence="4 5">HL3</strain>
    </source>
</reference>
<name>A0A1I1VSQ7_9GAMM</name>
<dbReference type="STRING" id="1123397.SAMN05660831_02465"/>
<dbReference type="Gene3D" id="3.30.110.60">
    <property type="entry name" value="YhbY-like"/>
    <property type="match status" value="1"/>
</dbReference>
<dbReference type="PANTHER" id="PTHR40065:SF3">
    <property type="entry name" value="RNA-BINDING PROTEIN YHBY"/>
    <property type="match status" value="1"/>
</dbReference>
<evidence type="ECO:0000313" key="5">
    <source>
        <dbReference type="Proteomes" id="UP000198611"/>
    </source>
</evidence>
<dbReference type="GO" id="GO:0003723">
    <property type="term" value="F:RNA binding"/>
    <property type="evidence" value="ECO:0007669"/>
    <property type="project" value="UniProtKB-UniRule"/>
</dbReference>
<evidence type="ECO:0000259" key="3">
    <source>
        <dbReference type="PROSITE" id="PS51295"/>
    </source>
</evidence>
<protein>
    <submittedName>
        <fullName evidence="4">RNA-binding protein</fullName>
    </submittedName>
</protein>
<dbReference type="PANTHER" id="PTHR40065">
    <property type="entry name" value="RNA-BINDING PROTEIN YHBY"/>
    <property type="match status" value="1"/>
</dbReference>
<dbReference type="SUPFAM" id="SSF75471">
    <property type="entry name" value="YhbY-like"/>
    <property type="match status" value="1"/>
</dbReference>
<dbReference type="InterPro" id="IPR051925">
    <property type="entry name" value="RNA-binding_domain"/>
</dbReference>
<keyword evidence="5" id="KW-1185">Reference proteome</keyword>
<accession>A0A1I1VSQ7</accession>
<proteinExistence type="predicted"/>
<dbReference type="InterPro" id="IPR017924">
    <property type="entry name" value="RNA-binding_YhbY"/>
</dbReference>
<dbReference type="EMBL" id="FOMJ01000010">
    <property type="protein sequence ID" value="SFD85799.1"/>
    <property type="molecule type" value="Genomic_DNA"/>
</dbReference>
<dbReference type="SMART" id="SM01103">
    <property type="entry name" value="CRS1_YhbY"/>
    <property type="match status" value="1"/>
</dbReference>
<keyword evidence="1 2" id="KW-0694">RNA-binding</keyword>
<dbReference type="RefSeq" id="WP_093429074.1">
    <property type="nucleotide sequence ID" value="NZ_FOMJ01000010.1"/>
</dbReference>
<evidence type="ECO:0000256" key="2">
    <source>
        <dbReference type="PROSITE-ProRule" id="PRU00626"/>
    </source>
</evidence>
<dbReference type="OrthoDB" id="9797519at2"/>
<gene>
    <name evidence="4" type="ORF">SAMN05660831_02465</name>
</gene>